<evidence type="ECO:0000313" key="2">
    <source>
        <dbReference type="EMBL" id="OAO13696.1"/>
    </source>
</evidence>
<dbReference type="Pfam" id="PF00995">
    <property type="entry name" value="Sec1"/>
    <property type="match status" value="1"/>
</dbReference>
<dbReference type="InterPro" id="IPR001619">
    <property type="entry name" value="Sec1-like"/>
</dbReference>
<comment type="caution">
    <text evidence="2">The sequence shown here is derived from an EMBL/GenBank/DDBJ whole genome shotgun (WGS) entry which is preliminary data.</text>
</comment>
<accession>A0A196SBK1</accession>
<proteinExistence type="inferred from homology"/>
<dbReference type="GO" id="GO:0016192">
    <property type="term" value="P:vesicle-mediated transport"/>
    <property type="evidence" value="ECO:0007669"/>
    <property type="project" value="InterPro"/>
</dbReference>
<evidence type="ECO:0000256" key="1">
    <source>
        <dbReference type="ARBA" id="ARBA00009884"/>
    </source>
</evidence>
<dbReference type="AlphaFoldDB" id="A0A196SBK1"/>
<comment type="similarity">
    <text evidence="1">Belongs to the STXBP/unc-18/SEC1 family.</text>
</comment>
<dbReference type="SUPFAM" id="SSF56815">
    <property type="entry name" value="Sec1/munc18-like (SM) proteins"/>
    <property type="match status" value="1"/>
</dbReference>
<dbReference type="Proteomes" id="UP000078348">
    <property type="component" value="Unassembled WGS sequence"/>
</dbReference>
<feature type="non-terminal residue" evidence="2">
    <location>
        <position position="1"/>
    </location>
</feature>
<dbReference type="Gene3D" id="3.40.50.1910">
    <property type="match status" value="1"/>
</dbReference>
<keyword evidence="3" id="KW-1185">Reference proteome</keyword>
<dbReference type="InterPro" id="IPR036045">
    <property type="entry name" value="Sec1-like_sf"/>
</dbReference>
<name>A0A196SBK1_BLAHN</name>
<reference evidence="2 3" key="1">
    <citation type="submission" date="2016-05" db="EMBL/GenBank/DDBJ databases">
        <title>Nuclear genome of Blastocystis sp. subtype 1 NandII.</title>
        <authorList>
            <person name="Gentekaki E."/>
            <person name="Curtis B."/>
            <person name="Stairs C."/>
            <person name="Eme L."/>
            <person name="Herman E."/>
            <person name="Klimes V."/>
            <person name="Arias M.C."/>
            <person name="Elias M."/>
            <person name="Hilliou F."/>
            <person name="Klute M."/>
            <person name="Malik S.-B."/>
            <person name="Pightling A."/>
            <person name="Rachubinski R."/>
            <person name="Salas D."/>
            <person name="Schlacht A."/>
            <person name="Suga H."/>
            <person name="Archibald J."/>
            <person name="Ball S.G."/>
            <person name="Clark G."/>
            <person name="Dacks J."/>
            <person name="Van Der Giezen M."/>
            <person name="Tsaousis A."/>
            <person name="Roger A."/>
        </authorList>
    </citation>
    <scope>NUCLEOTIDE SEQUENCE [LARGE SCALE GENOMIC DNA]</scope>
    <source>
        <strain evidence="3">ATCC 50177 / NandII</strain>
    </source>
</reference>
<evidence type="ECO:0000313" key="3">
    <source>
        <dbReference type="Proteomes" id="UP000078348"/>
    </source>
</evidence>
<dbReference type="EMBL" id="LXWW01000341">
    <property type="protein sequence ID" value="OAO13696.1"/>
    <property type="molecule type" value="Genomic_DNA"/>
</dbReference>
<organism evidence="2 3">
    <name type="scientific">Blastocystis sp. subtype 1 (strain ATCC 50177 / NandII)</name>
    <dbReference type="NCBI Taxonomy" id="478820"/>
    <lineage>
        <taxon>Eukaryota</taxon>
        <taxon>Sar</taxon>
        <taxon>Stramenopiles</taxon>
        <taxon>Bigyra</taxon>
        <taxon>Opalozoa</taxon>
        <taxon>Opalinata</taxon>
        <taxon>Blastocystidae</taxon>
        <taxon>Blastocystis</taxon>
    </lineage>
</organism>
<sequence length="83" mass="8968">KSKAADAESAAVEWYGKPAKKPVVITGEPVICYVVGGTCFAEIESLNELAEVCGRNVTIATTNIFKQTEYVDSLRDLDLSVML</sequence>
<gene>
    <name evidence="2" type="ORF">AV274_4620</name>
</gene>
<protein>
    <submittedName>
        <fullName evidence="2">Uncharacterized protein</fullName>
    </submittedName>
</protein>
<dbReference type="InterPro" id="IPR027482">
    <property type="entry name" value="Sec1-like_dom2"/>
</dbReference>